<dbReference type="Gene3D" id="1.20.120.710">
    <property type="entry name" value="Haloacid dehalogenase hydrolase-like domain"/>
    <property type="match status" value="1"/>
</dbReference>
<proteinExistence type="predicted"/>
<evidence type="ECO:0000313" key="4">
    <source>
        <dbReference type="EnsemblMetazoa" id="XP_038072259.1"/>
    </source>
</evidence>
<dbReference type="InterPro" id="IPR051400">
    <property type="entry name" value="HAD-like_hydrolase"/>
</dbReference>
<dbReference type="NCBIfam" id="TIGR02253">
    <property type="entry name" value="CTE7"/>
    <property type="match status" value="1"/>
</dbReference>
<name>A0A914B8E7_PATMI</name>
<dbReference type="GO" id="GO:0050124">
    <property type="term" value="F:N-acylneuraminate-9-phosphatase activity"/>
    <property type="evidence" value="ECO:0007669"/>
    <property type="project" value="TreeGrafter"/>
</dbReference>
<dbReference type="AlphaFoldDB" id="A0A914B8E7"/>
<dbReference type="SFLD" id="SFLDS00003">
    <property type="entry name" value="Haloacid_Dehalogenase"/>
    <property type="match status" value="1"/>
</dbReference>
<evidence type="ECO:0000256" key="2">
    <source>
        <dbReference type="ARBA" id="ARBA00022801"/>
    </source>
</evidence>
<accession>A0A914B8E7</accession>
<evidence type="ECO:0000256" key="1">
    <source>
        <dbReference type="ARBA" id="ARBA00001946"/>
    </source>
</evidence>
<dbReference type="OrthoDB" id="1694274at2759"/>
<dbReference type="NCBIfam" id="TIGR01549">
    <property type="entry name" value="HAD-SF-IA-v1"/>
    <property type="match status" value="1"/>
</dbReference>
<dbReference type="EnsemblMetazoa" id="XM_038216331.1">
    <property type="protein sequence ID" value="XP_038072259.1"/>
    <property type="gene ID" value="LOC119740872"/>
</dbReference>
<dbReference type="Gene3D" id="3.40.50.1000">
    <property type="entry name" value="HAD superfamily/HAD-like"/>
    <property type="match status" value="1"/>
</dbReference>
<keyword evidence="3" id="KW-0460">Magnesium</keyword>
<dbReference type="NCBIfam" id="TIGR01509">
    <property type="entry name" value="HAD-SF-IA-v3"/>
    <property type="match status" value="1"/>
</dbReference>
<reference evidence="4" key="1">
    <citation type="submission" date="2022-11" db="UniProtKB">
        <authorList>
            <consortium name="EnsemblMetazoa"/>
        </authorList>
    </citation>
    <scope>IDENTIFICATION</scope>
</reference>
<dbReference type="RefSeq" id="XP_038072259.1">
    <property type="nucleotide sequence ID" value="XM_038216331.1"/>
</dbReference>
<keyword evidence="2" id="KW-0378">Hydrolase</keyword>
<dbReference type="SFLD" id="SFLDG01129">
    <property type="entry name" value="C1.5:_HAD__Beta-PGM__Phosphata"/>
    <property type="match status" value="1"/>
</dbReference>
<evidence type="ECO:0008006" key="6">
    <source>
        <dbReference type="Google" id="ProtNLM"/>
    </source>
</evidence>
<evidence type="ECO:0000313" key="5">
    <source>
        <dbReference type="Proteomes" id="UP000887568"/>
    </source>
</evidence>
<dbReference type="SUPFAM" id="SSF56784">
    <property type="entry name" value="HAD-like"/>
    <property type="match status" value="1"/>
</dbReference>
<dbReference type="PANTHER" id="PTHR46470">
    <property type="entry name" value="N-ACYLNEURAMINATE-9-PHOSPHATASE"/>
    <property type="match status" value="1"/>
</dbReference>
<dbReference type="GO" id="GO:0046380">
    <property type="term" value="P:N-acetylneuraminate biosynthetic process"/>
    <property type="evidence" value="ECO:0007669"/>
    <property type="project" value="TreeGrafter"/>
</dbReference>
<keyword evidence="5" id="KW-1185">Reference proteome</keyword>
<dbReference type="InterPro" id="IPR023214">
    <property type="entry name" value="HAD_sf"/>
</dbReference>
<dbReference type="PANTHER" id="PTHR46470:SF3">
    <property type="entry name" value="N-ACYLNEURAMINATE-9-PHOSPHATASE"/>
    <property type="match status" value="1"/>
</dbReference>
<dbReference type="InterPro" id="IPR036412">
    <property type="entry name" value="HAD-like_sf"/>
</dbReference>
<dbReference type="InterPro" id="IPR011950">
    <property type="entry name" value="HAD-SF_hydro_IA_CTE7"/>
</dbReference>
<dbReference type="OMA" id="PQETHDT"/>
<sequence>MAAARKVSAIIFDLDNTLIDTRNADYFAFKQVKHVLRSQYAEVDADDVVAAFKKYLAEAEKDPNEVIPVDEWRTELWQRALNSHHPKDAAMLLYRTWMSGRLDHMTFSPEVKELLLRLRKTYKLLLMTNGPSGIQRLKMARCGADDYFTGIIVSGEQPHPKPNVSIFETAFQMLGVPAERCIMVGDCLSTDIQGGLDANCLATVWIDPKRQNKEIFFPSPNYSISSVMDIDKVLDDINASAATSQ</sequence>
<comment type="cofactor">
    <cofactor evidence="1">
        <name>Mg(2+)</name>
        <dbReference type="ChEBI" id="CHEBI:18420"/>
    </cofactor>
</comment>
<dbReference type="GeneID" id="119740872"/>
<dbReference type="InterPro" id="IPR006439">
    <property type="entry name" value="HAD-SF_hydro_IA"/>
</dbReference>
<dbReference type="CTD" id="140838"/>
<organism evidence="4 5">
    <name type="scientific">Patiria miniata</name>
    <name type="common">Bat star</name>
    <name type="synonym">Asterina miniata</name>
    <dbReference type="NCBI Taxonomy" id="46514"/>
    <lineage>
        <taxon>Eukaryota</taxon>
        <taxon>Metazoa</taxon>
        <taxon>Echinodermata</taxon>
        <taxon>Eleutherozoa</taxon>
        <taxon>Asterozoa</taxon>
        <taxon>Asteroidea</taxon>
        <taxon>Valvatacea</taxon>
        <taxon>Valvatida</taxon>
        <taxon>Asterinidae</taxon>
        <taxon>Patiria</taxon>
    </lineage>
</organism>
<dbReference type="Proteomes" id="UP000887568">
    <property type="component" value="Unplaced"/>
</dbReference>
<dbReference type="Pfam" id="PF00702">
    <property type="entry name" value="Hydrolase"/>
    <property type="match status" value="1"/>
</dbReference>
<evidence type="ECO:0000256" key="3">
    <source>
        <dbReference type="ARBA" id="ARBA00022842"/>
    </source>
</evidence>
<protein>
    <recommendedName>
        <fullName evidence="6">N-acylneuraminate-9-phosphatase</fullName>
    </recommendedName>
</protein>